<keyword evidence="2" id="KW-0605">Phycobilisome</keyword>
<evidence type="ECO:0000256" key="2">
    <source>
        <dbReference type="ARBA" id="ARBA00022738"/>
    </source>
</evidence>
<dbReference type="Pfam" id="PF13646">
    <property type="entry name" value="HEAT_2"/>
    <property type="match status" value="4"/>
</dbReference>
<keyword evidence="6" id="KW-0456">Lyase</keyword>
<feature type="domain" description="NACHT C-terminal Alpha/Beta" evidence="4">
    <location>
        <begin position="844"/>
        <end position="982"/>
    </location>
</feature>
<dbReference type="PANTHER" id="PTHR12697:SF5">
    <property type="entry name" value="DEOXYHYPUSINE HYDROXYLASE"/>
    <property type="match status" value="1"/>
</dbReference>
<protein>
    <submittedName>
        <fullName evidence="6">PBS lyase HEAT domain protein repeat-containing protein</fullName>
    </submittedName>
</protein>
<dbReference type="Gene3D" id="1.25.10.10">
    <property type="entry name" value="Leucine-rich Repeat Variant"/>
    <property type="match status" value="4"/>
</dbReference>
<dbReference type="SUPFAM" id="SSF48371">
    <property type="entry name" value="ARM repeat"/>
    <property type="match status" value="1"/>
</dbReference>
<evidence type="ECO:0000313" key="6">
    <source>
        <dbReference type="EMBL" id="VXD20569.1"/>
    </source>
</evidence>
<keyword evidence="3" id="KW-0175">Coiled coil</keyword>
<name>A0A7Z9E121_9CYAN</name>
<evidence type="ECO:0000256" key="3">
    <source>
        <dbReference type="SAM" id="Coils"/>
    </source>
</evidence>
<dbReference type="PANTHER" id="PTHR12697">
    <property type="entry name" value="PBS LYASE HEAT-LIKE PROTEIN"/>
    <property type="match status" value="1"/>
</dbReference>
<reference evidence="6" key="1">
    <citation type="submission" date="2019-10" db="EMBL/GenBank/DDBJ databases">
        <authorList>
            <consortium name="Genoscope - CEA"/>
            <person name="William W."/>
        </authorList>
    </citation>
    <scope>NUCLEOTIDE SEQUENCE [LARGE SCALE GENOMIC DNA]</scope>
    <source>
        <strain evidence="6">BBR_PRJEB10994</strain>
    </source>
</reference>
<dbReference type="EMBL" id="CZCS02000193">
    <property type="protein sequence ID" value="VXD20569.1"/>
    <property type="molecule type" value="Genomic_DNA"/>
</dbReference>
<gene>
    <name evidence="6" type="ORF">PL9631_520013</name>
</gene>
<keyword evidence="7" id="KW-1185">Reference proteome</keyword>
<dbReference type="AlphaFoldDB" id="A0A7Z9E121"/>
<feature type="domain" description="NACHT C-terminal Cysteine and Histidine-containing" evidence="5">
    <location>
        <begin position="793"/>
        <end position="820"/>
    </location>
</feature>
<sequence>MSPMTASLPSLADSLIQALHQPGQERLLDLVRNPLRLTLLCITWDGTLPETQAQLYENYLKKFYGWNQNLQELRDCAERCQTNITALKKQLNQQLGELAKAALDLPQERFRLSQALVEKYLGEELDDQSLCYIALQLGWLNRVGKDQRGQFIFDFYHATFQEYFAALTVDDWDYFLPPNHVNFPVAGKEYRIFEPQWKQVILLWLGRDIASEKKEEFIQELVDFKDGVIYFYEYQAYFLAAAVINEFKACSLALDIVRQVVTWGFGYFNIEKQEWQNFIDPIKEGTRKTIPETIRPLAITELIKIIENCPDEYIRKQAAESLGKIGQGNPQAIAALVKVIENTEDESTHWRAAESLGKIGQGNPQAIAALVKLIQTTEDEYTRWLAAESLGKIGQGNPQVIAALVKLIENNEDESTHWRAAESLGKIDPGNPQVIAALVKVIENTENEYTRKRAADSLGKIGQGNPQAIAALVKLIENTEDESTHWRAAESLGKIDPGNPQVIAALVKVIENTEDESTRREAADSLGKIDPGNPQVIAALFKVIENTENEFTRKRAAESLGKIDPGNPQVIAGLVKVIENTENEFTHWRTADSLGKIDPGNPQAIAALVKLIENTEDEDIRWLAAESLGEIGQGNPQVIAALVKLIENTEDEDTRKRAAESLEEIGQGNPQAIAGLVKVIENTENEFTRWQAAESLEEIDPGNPQVIGGLVKVIENTEDEDTRWRVAASLGKIDPGNPQAIAALVKVIENTEDGLARWLAAESLQKILTTPKQYAGVVSALKDSLSDEVYQNDFRRFDECYKVLWKCAANLPYPEFHQAWDHPPTTPHPEVPDQTPVGNNSTVENLENKQLDLSLQLQNLPIFCLNAYILATETDTSEIAQTLCQLIWDKAFPDQDYPQEVTTASKLREHLKKLKLTRNQPKLNLLVTHCEHPTDELIAFCHKLTNILSIAWLTDKSLEAPLKGFPPHQPNLLSAIQTWLEET</sequence>
<comment type="caution">
    <text evidence="6">The sequence shown here is derived from an EMBL/GenBank/DDBJ whole genome shotgun (WGS) entry which is preliminary data.</text>
</comment>
<organism evidence="6 7">
    <name type="scientific">Planktothrix paucivesiculata PCC 9631</name>
    <dbReference type="NCBI Taxonomy" id="671071"/>
    <lineage>
        <taxon>Bacteria</taxon>
        <taxon>Bacillati</taxon>
        <taxon>Cyanobacteriota</taxon>
        <taxon>Cyanophyceae</taxon>
        <taxon>Oscillatoriophycideae</taxon>
        <taxon>Oscillatoriales</taxon>
        <taxon>Microcoleaceae</taxon>
        <taxon>Planktothrix</taxon>
    </lineage>
</organism>
<keyword evidence="1" id="KW-0042">Antenna complex</keyword>
<dbReference type="InterPro" id="IPR054611">
    <property type="entry name" value="NCAB"/>
</dbReference>
<evidence type="ECO:0000259" key="4">
    <source>
        <dbReference type="Pfam" id="PF22724"/>
    </source>
</evidence>
<dbReference type="InterPro" id="IPR004155">
    <property type="entry name" value="PBS_lyase_HEAT"/>
</dbReference>
<dbReference type="Pfam" id="PF22724">
    <property type="entry name" value="NCAB1"/>
    <property type="match status" value="1"/>
</dbReference>
<evidence type="ECO:0000313" key="7">
    <source>
        <dbReference type="Proteomes" id="UP000182190"/>
    </source>
</evidence>
<dbReference type="Pfam" id="PF22730">
    <property type="entry name" value="NCC-H"/>
    <property type="match status" value="1"/>
</dbReference>
<evidence type="ECO:0000259" key="5">
    <source>
        <dbReference type="Pfam" id="PF22730"/>
    </source>
</evidence>
<accession>A0A7Z9E121</accession>
<dbReference type="InterPro" id="IPR054570">
    <property type="entry name" value="NCC-H_dom"/>
</dbReference>
<dbReference type="Proteomes" id="UP000182190">
    <property type="component" value="Unassembled WGS sequence"/>
</dbReference>
<dbReference type="GO" id="GO:0016491">
    <property type="term" value="F:oxidoreductase activity"/>
    <property type="evidence" value="ECO:0007669"/>
    <property type="project" value="TreeGrafter"/>
</dbReference>
<dbReference type="InterPro" id="IPR016024">
    <property type="entry name" value="ARM-type_fold"/>
</dbReference>
<dbReference type="SMART" id="SM00567">
    <property type="entry name" value="EZ_HEAT"/>
    <property type="match status" value="14"/>
</dbReference>
<dbReference type="InterPro" id="IPR011989">
    <property type="entry name" value="ARM-like"/>
</dbReference>
<proteinExistence type="predicted"/>
<feature type="coiled-coil region" evidence="3">
    <location>
        <begin position="70"/>
        <end position="97"/>
    </location>
</feature>
<evidence type="ECO:0000256" key="1">
    <source>
        <dbReference type="ARBA" id="ARBA00022549"/>
    </source>
</evidence>
<dbReference type="GO" id="GO:0016829">
    <property type="term" value="F:lyase activity"/>
    <property type="evidence" value="ECO:0007669"/>
    <property type="project" value="UniProtKB-KW"/>
</dbReference>
<dbReference type="GO" id="GO:0030089">
    <property type="term" value="C:phycobilisome"/>
    <property type="evidence" value="ECO:0007669"/>
    <property type="project" value="UniProtKB-KW"/>
</dbReference>